<keyword evidence="3 7" id="KW-0812">Transmembrane</keyword>
<dbReference type="InterPro" id="IPR051791">
    <property type="entry name" value="Pra-immunoreactive"/>
</dbReference>
<reference evidence="9" key="1">
    <citation type="journal article" date="2014" name="Int. J. Syst. Evol. Microbiol.">
        <title>Complete genome of a new Firmicutes species belonging to the dominant human colonic microbiota ('Ruminococcus bicirculans') reveals two chromosomes and a selective capacity to utilize plant glucans.</title>
        <authorList>
            <consortium name="NISC Comparative Sequencing Program"/>
            <person name="Wegmann U."/>
            <person name="Louis P."/>
            <person name="Goesmann A."/>
            <person name="Henrissat B."/>
            <person name="Duncan S.H."/>
            <person name="Flint H.J."/>
        </authorList>
    </citation>
    <scope>NUCLEOTIDE SEQUENCE</scope>
    <source>
        <strain evidence="9">NBRC 103855</strain>
    </source>
</reference>
<dbReference type="PANTHER" id="PTHR36115">
    <property type="entry name" value="PROLINE-RICH ANTIGEN HOMOLOG-RELATED"/>
    <property type="match status" value="1"/>
</dbReference>
<evidence type="ECO:0000256" key="1">
    <source>
        <dbReference type="ARBA" id="ARBA00004651"/>
    </source>
</evidence>
<comment type="subcellular location">
    <subcellularLocation>
        <location evidence="1">Cell membrane</location>
        <topology evidence="1">Multi-pass membrane protein</topology>
    </subcellularLocation>
</comment>
<evidence type="ECO:0000256" key="6">
    <source>
        <dbReference type="SAM" id="MobiDB-lite"/>
    </source>
</evidence>
<keyword evidence="10" id="KW-1185">Reference proteome</keyword>
<gene>
    <name evidence="9" type="ORF">GCM10007913_19330</name>
</gene>
<dbReference type="PANTHER" id="PTHR36115:SF6">
    <property type="entry name" value="PROLINE-RICH ANTIGEN HOMOLOG"/>
    <property type="match status" value="1"/>
</dbReference>
<evidence type="ECO:0000256" key="2">
    <source>
        <dbReference type="ARBA" id="ARBA00022475"/>
    </source>
</evidence>
<evidence type="ECO:0000259" key="8">
    <source>
        <dbReference type="Pfam" id="PF06271"/>
    </source>
</evidence>
<dbReference type="InterPro" id="IPR010432">
    <property type="entry name" value="RDD"/>
</dbReference>
<feature type="transmembrane region" description="Helical" evidence="7">
    <location>
        <begin position="116"/>
        <end position="142"/>
    </location>
</feature>
<evidence type="ECO:0000256" key="7">
    <source>
        <dbReference type="SAM" id="Phobius"/>
    </source>
</evidence>
<organism evidence="9 10">
    <name type="scientific">Devosia yakushimensis</name>
    <dbReference type="NCBI Taxonomy" id="470028"/>
    <lineage>
        <taxon>Bacteria</taxon>
        <taxon>Pseudomonadati</taxon>
        <taxon>Pseudomonadota</taxon>
        <taxon>Alphaproteobacteria</taxon>
        <taxon>Hyphomicrobiales</taxon>
        <taxon>Devosiaceae</taxon>
        <taxon>Devosia</taxon>
    </lineage>
</organism>
<proteinExistence type="predicted"/>
<feature type="compositionally biased region" description="Polar residues" evidence="6">
    <location>
        <begin position="1"/>
        <end position="14"/>
    </location>
</feature>
<evidence type="ECO:0000256" key="3">
    <source>
        <dbReference type="ARBA" id="ARBA00022692"/>
    </source>
</evidence>
<dbReference type="EMBL" id="BSNG01000001">
    <property type="protein sequence ID" value="GLQ10001.1"/>
    <property type="molecule type" value="Genomic_DNA"/>
</dbReference>
<feature type="domain" description="RDD" evidence="8">
    <location>
        <begin position="32"/>
        <end position="155"/>
    </location>
</feature>
<evidence type="ECO:0000313" key="10">
    <source>
        <dbReference type="Proteomes" id="UP001161406"/>
    </source>
</evidence>
<sequence>MHDNVSCMSQTQTARPLLPDPETAPELFDGVLTRRVWAFLIDLTIMGMLMMVFGVVGFIAGFLTFGLAWLALLFLVPATVLVYYGATLGSHSRATLGMRMMDLVLTPTRGQPLDGWMAIIHAAVFWITVGICWPVSLLFALFTPRRQMIHDLITGTLMVRRSPMIRHWQAYDSRSQGAY</sequence>
<accession>A0ABQ5UHE9</accession>
<protein>
    <recommendedName>
        <fullName evidence="8">RDD domain-containing protein</fullName>
    </recommendedName>
</protein>
<evidence type="ECO:0000256" key="5">
    <source>
        <dbReference type="ARBA" id="ARBA00023136"/>
    </source>
</evidence>
<dbReference type="Proteomes" id="UP001161406">
    <property type="component" value="Unassembled WGS sequence"/>
</dbReference>
<dbReference type="Pfam" id="PF06271">
    <property type="entry name" value="RDD"/>
    <property type="match status" value="1"/>
</dbReference>
<reference evidence="9" key="2">
    <citation type="submission" date="2023-01" db="EMBL/GenBank/DDBJ databases">
        <title>Draft genome sequence of Devosia yakushimensis strain NBRC 103855.</title>
        <authorList>
            <person name="Sun Q."/>
            <person name="Mori K."/>
        </authorList>
    </citation>
    <scope>NUCLEOTIDE SEQUENCE</scope>
    <source>
        <strain evidence="9">NBRC 103855</strain>
    </source>
</reference>
<evidence type="ECO:0000256" key="4">
    <source>
        <dbReference type="ARBA" id="ARBA00022989"/>
    </source>
</evidence>
<feature type="transmembrane region" description="Helical" evidence="7">
    <location>
        <begin position="67"/>
        <end position="86"/>
    </location>
</feature>
<keyword evidence="5 7" id="KW-0472">Membrane</keyword>
<feature type="region of interest" description="Disordered" evidence="6">
    <location>
        <begin position="1"/>
        <end position="20"/>
    </location>
</feature>
<feature type="transmembrane region" description="Helical" evidence="7">
    <location>
        <begin position="36"/>
        <end position="60"/>
    </location>
</feature>
<keyword evidence="2" id="KW-1003">Cell membrane</keyword>
<evidence type="ECO:0000313" key="9">
    <source>
        <dbReference type="EMBL" id="GLQ10001.1"/>
    </source>
</evidence>
<name>A0ABQ5UHE9_9HYPH</name>
<keyword evidence="4 7" id="KW-1133">Transmembrane helix</keyword>
<comment type="caution">
    <text evidence="9">The sequence shown here is derived from an EMBL/GenBank/DDBJ whole genome shotgun (WGS) entry which is preliminary data.</text>
</comment>